<evidence type="ECO:0000313" key="2">
    <source>
        <dbReference type="Proteomes" id="UP000235371"/>
    </source>
</evidence>
<gene>
    <name evidence="1" type="ORF">K444DRAFT_360078</name>
</gene>
<proteinExistence type="predicted"/>
<reference evidence="1 2" key="1">
    <citation type="submission" date="2016-04" db="EMBL/GenBank/DDBJ databases">
        <title>A degradative enzymes factory behind the ericoid mycorrhizal symbiosis.</title>
        <authorList>
            <consortium name="DOE Joint Genome Institute"/>
            <person name="Martino E."/>
            <person name="Morin E."/>
            <person name="Grelet G."/>
            <person name="Kuo A."/>
            <person name="Kohler A."/>
            <person name="Daghino S."/>
            <person name="Barry K."/>
            <person name="Choi C."/>
            <person name="Cichocki N."/>
            <person name="Clum A."/>
            <person name="Copeland A."/>
            <person name="Hainaut M."/>
            <person name="Haridas S."/>
            <person name="Labutti K."/>
            <person name="Lindquist E."/>
            <person name="Lipzen A."/>
            <person name="Khouja H.-R."/>
            <person name="Murat C."/>
            <person name="Ohm R."/>
            <person name="Olson A."/>
            <person name="Spatafora J."/>
            <person name="Veneault-Fourrey C."/>
            <person name="Henrissat B."/>
            <person name="Grigoriev I."/>
            <person name="Martin F."/>
            <person name="Perotto S."/>
        </authorList>
    </citation>
    <scope>NUCLEOTIDE SEQUENCE [LARGE SCALE GENOMIC DNA]</scope>
    <source>
        <strain evidence="1 2">E</strain>
    </source>
</reference>
<name>A0A2J6TG42_9HELO</name>
<keyword evidence="2" id="KW-1185">Reference proteome</keyword>
<organism evidence="1 2">
    <name type="scientific">Hyaloscypha bicolor E</name>
    <dbReference type="NCBI Taxonomy" id="1095630"/>
    <lineage>
        <taxon>Eukaryota</taxon>
        <taxon>Fungi</taxon>
        <taxon>Dikarya</taxon>
        <taxon>Ascomycota</taxon>
        <taxon>Pezizomycotina</taxon>
        <taxon>Leotiomycetes</taxon>
        <taxon>Helotiales</taxon>
        <taxon>Hyaloscyphaceae</taxon>
        <taxon>Hyaloscypha</taxon>
        <taxon>Hyaloscypha bicolor</taxon>
    </lineage>
</organism>
<dbReference type="InParanoid" id="A0A2J6TG42"/>
<protein>
    <submittedName>
        <fullName evidence="1">Uncharacterized protein</fullName>
    </submittedName>
</protein>
<sequence length="99" mass="11328">MRSANLPIQLRTQKRRLFGTEMDTICALFSKILNNKAQRSTMSGPVLCLVEHHDLGSLEWFALLLLAWTAAIFRNAAFRNYQPLVYSSIVEILDPYISK</sequence>
<dbReference type="GeneID" id="36580253"/>
<dbReference type="Proteomes" id="UP000235371">
    <property type="component" value="Unassembled WGS sequence"/>
</dbReference>
<dbReference type="RefSeq" id="XP_024738890.1">
    <property type="nucleotide sequence ID" value="XM_024872172.1"/>
</dbReference>
<dbReference type="EMBL" id="KZ613785">
    <property type="protein sequence ID" value="PMD61986.1"/>
    <property type="molecule type" value="Genomic_DNA"/>
</dbReference>
<accession>A0A2J6TG42</accession>
<evidence type="ECO:0000313" key="1">
    <source>
        <dbReference type="EMBL" id="PMD61986.1"/>
    </source>
</evidence>
<dbReference type="AlphaFoldDB" id="A0A2J6TG42"/>